<feature type="compositionally biased region" description="Polar residues" evidence="4">
    <location>
        <begin position="136"/>
        <end position="146"/>
    </location>
</feature>
<evidence type="ECO:0000256" key="1">
    <source>
        <dbReference type="ARBA" id="ARBA00022448"/>
    </source>
</evidence>
<evidence type="ECO:0000313" key="6">
    <source>
        <dbReference type="EMBL" id="EEN43569.1"/>
    </source>
</evidence>
<reference evidence="6" key="1">
    <citation type="journal article" date="2008" name="Nature">
        <title>The amphioxus genome and the evolution of the chordate karyotype.</title>
        <authorList>
            <consortium name="US DOE Joint Genome Institute (JGI-PGF)"/>
            <person name="Putnam N.H."/>
            <person name="Butts T."/>
            <person name="Ferrier D.E.K."/>
            <person name="Furlong R.F."/>
            <person name="Hellsten U."/>
            <person name="Kawashima T."/>
            <person name="Robinson-Rechavi M."/>
            <person name="Shoguchi E."/>
            <person name="Terry A."/>
            <person name="Yu J.-K."/>
            <person name="Benito-Gutierrez E.L."/>
            <person name="Dubchak I."/>
            <person name="Garcia-Fernandez J."/>
            <person name="Gibson-Brown J.J."/>
            <person name="Grigoriev I.V."/>
            <person name="Horton A.C."/>
            <person name="de Jong P.J."/>
            <person name="Jurka J."/>
            <person name="Kapitonov V.V."/>
            <person name="Kohara Y."/>
            <person name="Kuroki Y."/>
            <person name="Lindquist E."/>
            <person name="Lucas S."/>
            <person name="Osoegawa K."/>
            <person name="Pennacchio L.A."/>
            <person name="Salamov A.A."/>
            <person name="Satou Y."/>
            <person name="Sauka-Spengler T."/>
            <person name="Schmutz J."/>
            <person name="Shin-I T."/>
            <person name="Toyoda A."/>
            <person name="Bronner-Fraser M."/>
            <person name="Fujiyama A."/>
            <person name="Holland L.Z."/>
            <person name="Holland P.W.H."/>
            <person name="Satoh N."/>
            <person name="Rokhsar D.S."/>
        </authorList>
    </citation>
    <scope>NUCLEOTIDE SEQUENCE [LARGE SCALE GENOMIC DNA]</scope>
    <source>
        <strain evidence="6">S238N-H82</strain>
        <tissue evidence="6">Testes</tissue>
    </source>
</reference>
<evidence type="ECO:0000256" key="5">
    <source>
        <dbReference type="SAM" id="Phobius"/>
    </source>
</evidence>
<feature type="transmembrane region" description="Helical" evidence="5">
    <location>
        <begin position="6"/>
        <end position="24"/>
    </location>
</feature>
<dbReference type="AlphaFoldDB" id="C3ZV48"/>
<organism>
    <name type="scientific">Branchiostoma floridae</name>
    <name type="common">Florida lancelet</name>
    <name type="synonym">Amphioxus</name>
    <dbReference type="NCBI Taxonomy" id="7739"/>
    <lineage>
        <taxon>Eukaryota</taxon>
        <taxon>Metazoa</taxon>
        <taxon>Chordata</taxon>
        <taxon>Cephalochordata</taxon>
        <taxon>Leptocardii</taxon>
        <taxon>Amphioxiformes</taxon>
        <taxon>Branchiostomatidae</taxon>
        <taxon>Branchiostoma</taxon>
    </lineage>
</organism>
<dbReference type="eggNOG" id="KOG3609">
    <property type="taxonomic scope" value="Eukaryota"/>
</dbReference>
<dbReference type="GO" id="GO:0016020">
    <property type="term" value="C:membrane"/>
    <property type="evidence" value="ECO:0007669"/>
    <property type="project" value="InterPro"/>
</dbReference>
<dbReference type="PANTHER" id="PTHR10117">
    <property type="entry name" value="TRANSIENT RECEPTOR POTENTIAL CHANNEL"/>
    <property type="match status" value="1"/>
</dbReference>
<keyword evidence="3" id="KW-0407">Ion channel</keyword>
<dbReference type="PRINTS" id="PR01097">
    <property type="entry name" value="TRNSRECEPTRP"/>
</dbReference>
<dbReference type="InParanoid" id="C3ZV48"/>
<evidence type="ECO:0008006" key="7">
    <source>
        <dbReference type="Google" id="ProtNLM"/>
    </source>
</evidence>
<dbReference type="PANTHER" id="PTHR10117:SF54">
    <property type="entry name" value="TRANSIENT RECEPTOR POTENTIAL-GAMMA PROTEIN"/>
    <property type="match status" value="1"/>
</dbReference>
<feature type="region of interest" description="Disordered" evidence="4">
    <location>
        <begin position="136"/>
        <end position="169"/>
    </location>
</feature>
<evidence type="ECO:0000256" key="4">
    <source>
        <dbReference type="SAM" id="MobiDB-lite"/>
    </source>
</evidence>
<keyword evidence="1" id="KW-0813">Transport</keyword>
<evidence type="ECO:0000256" key="3">
    <source>
        <dbReference type="ARBA" id="ARBA00023303"/>
    </source>
</evidence>
<keyword evidence="2" id="KW-0406">Ion transport</keyword>
<name>C3ZV48_BRAFL</name>
<gene>
    <name evidence="6" type="ORF">BRAFLDRAFT_95700</name>
</gene>
<dbReference type="InterPro" id="IPR002153">
    <property type="entry name" value="TRPC_channel"/>
</dbReference>
<keyword evidence="5" id="KW-1133">Transmembrane helix</keyword>
<proteinExistence type="predicted"/>
<dbReference type="EMBL" id="GG666687">
    <property type="protein sequence ID" value="EEN43569.1"/>
    <property type="molecule type" value="Genomic_DNA"/>
</dbReference>
<keyword evidence="5" id="KW-0472">Membrane</keyword>
<dbReference type="GO" id="GO:0005262">
    <property type="term" value="F:calcium channel activity"/>
    <property type="evidence" value="ECO:0007669"/>
    <property type="project" value="InterPro"/>
</dbReference>
<protein>
    <recommendedName>
        <fullName evidence="7">Ion transport domain-containing protein</fullName>
    </recommendedName>
</protein>
<accession>C3ZV48</accession>
<keyword evidence="5" id="KW-0812">Transmembrane</keyword>
<evidence type="ECO:0000256" key="2">
    <source>
        <dbReference type="ARBA" id="ARBA00023065"/>
    </source>
</evidence>
<sequence>MYVGLSLYGLYLVVAVVILLNMLIAMMSNSYQAIVDNETTEWRFEVTKMMLRYIRDDTTLPVPFNLIPTPKFIYNNVIKKCCLRQRFKSELDNKERAKAENDRRYKEVLSRLVRRYILVRGREKFVEPIFSDVTSRGTVTESTTQHRAPADGTEQPKPGNGKGFSAHIVVKPAADVDSTNM</sequence>